<evidence type="ECO:0000313" key="4">
    <source>
        <dbReference type="EMBL" id="KAJ8321836.1"/>
    </source>
</evidence>
<feature type="transmembrane region" description="Helical" evidence="3">
    <location>
        <begin position="231"/>
        <end position="251"/>
    </location>
</feature>
<organism evidence="4 5">
    <name type="scientific">Tegillarca granosa</name>
    <name type="common">Malaysian cockle</name>
    <name type="synonym">Anadara granosa</name>
    <dbReference type="NCBI Taxonomy" id="220873"/>
    <lineage>
        <taxon>Eukaryota</taxon>
        <taxon>Metazoa</taxon>
        <taxon>Spiralia</taxon>
        <taxon>Lophotrochozoa</taxon>
        <taxon>Mollusca</taxon>
        <taxon>Bivalvia</taxon>
        <taxon>Autobranchia</taxon>
        <taxon>Pteriomorphia</taxon>
        <taxon>Arcoida</taxon>
        <taxon>Arcoidea</taxon>
        <taxon>Arcidae</taxon>
        <taxon>Tegillarca</taxon>
    </lineage>
</organism>
<dbReference type="InterPro" id="IPR036259">
    <property type="entry name" value="MFS_trans_sf"/>
</dbReference>
<proteinExistence type="predicted"/>
<dbReference type="EMBL" id="JARBDR010000018">
    <property type="protein sequence ID" value="KAJ8321836.1"/>
    <property type="molecule type" value="Genomic_DNA"/>
</dbReference>
<gene>
    <name evidence="4" type="ORF">KUTeg_000307</name>
</gene>
<reference evidence="4 5" key="1">
    <citation type="submission" date="2022-12" db="EMBL/GenBank/DDBJ databases">
        <title>Chromosome-level genome of Tegillarca granosa.</title>
        <authorList>
            <person name="Kim J."/>
        </authorList>
    </citation>
    <scope>NUCLEOTIDE SEQUENCE [LARGE SCALE GENOMIC DNA]</scope>
    <source>
        <strain evidence="4">Teg-2019</strain>
        <tissue evidence="4">Adductor muscle</tissue>
    </source>
</reference>
<feature type="transmembrane region" description="Helical" evidence="3">
    <location>
        <begin position="525"/>
        <end position="547"/>
    </location>
</feature>
<keyword evidence="5" id="KW-1185">Reference proteome</keyword>
<protein>
    <recommendedName>
        <fullName evidence="6">Solute carrier organic anion transporter family member</fullName>
    </recommendedName>
</protein>
<feature type="transmembrane region" description="Helical" evidence="3">
    <location>
        <begin position="642"/>
        <end position="659"/>
    </location>
</feature>
<sequence length="704" mass="79399">MEVKAGNSLNDEMQKETDKTNQENIVMLTKGQDYCRSDDTNIENFQCCDKEGGDWKFQDRSQEELCGLGSWKPNLLQHCANISVFTALYSIAGLVTQSLSIYVNSQIPSIEKQFGLTSSESGFLMSCNDIGFMICTLFVSGFAQFVHIPKALSLGLLLYGISGLICVIPNFIQDLSMYDIFLKDSDSSIDAVDKSSLIAIQLCSMNSSGIGFGMQGNCSSQDGNRLRKDVYSYKEAAITIIAVGMMLQGMGKAPRGPFLTVYVDDSVDRRKTGYYIGIIISFGIFGPALSYDVKITPQDPRWIGAWWLGFLVFGIFSILVSVPICLFPRRLYYKHRPEPSDKEITNNPPVTFRERAKERALSYCRVIRTPYVKTQFGIPLWKANLTIAATMLCSTSLGFFLGGLITKKIRMTPSNTLKSLLMLFVVQISLFIIAFFLGCEQPHIIGYERIATLGIVFNVTRVNVDSHRENNGYGNSKFERTFTTIVRQTVAVTTLLSFLCVDQMVETTFLLVMQDVLRWTQVELLFISSLFFKYIFFRPMITVRVLARVKLKPDFVRAVEDRDKSTAIGLQTFMMALIGEESSSDVNRQMYPSQTAFMPGPLIAGKVVDTTCLIWEKTCSGRGACALYDIFDFRVKLHGFSLLFRFIAMCCTITALIIVRKWKDWPHLKLYTKEKEETITDKEAEISGNVLQNHELDKMTDDKD</sequence>
<evidence type="ECO:0000313" key="5">
    <source>
        <dbReference type="Proteomes" id="UP001217089"/>
    </source>
</evidence>
<keyword evidence="3" id="KW-1133">Transmembrane helix</keyword>
<dbReference type="Gene3D" id="1.20.1250.20">
    <property type="entry name" value="MFS general substrate transporter like domains"/>
    <property type="match status" value="1"/>
</dbReference>
<feature type="transmembrane region" description="Helical" evidence="3">
    <location>
        <begin position="152"/>
        <end position="172"/>
    </location>
</feature>
<dbReference type="SUPFAM" id="SSF103473">
    <property type="entry name" value="MFS general substrate transporter"/>
    <property type="match status" value="1"/>
</dbReference>
<feature type="transmembrane region" description="Helical" evidence="3">
    <location>
        <begin position="82"/>
        <end position="103"/>
    </location>
</feature>
<name>A0ABQ9G091_TEGGR</name>
<feature type="transmembrane region" description="Helical" evidence="3">
    <location>
        <begin position="303"/>
        <end position="327"/>
    </location>
</feature>
<comment type="caution">
    <text evidence="4">The sequence shown here is derived from an EMBL/GenBank/DDBJ whole genome shotgun (WGS) entry which is preliminary data.</text>
</comment>
<evidence type="ECO:0000256" key="2">
    <source>
        <dbReference type="SAM" id="MobiDB-lite"/>
    </source>
</evidence>
<feature type="transmembrane region" description="Helical" evidence="3">
    <location>
        <begin position="123"/>
        <end position="145"/>
    </location>
</feature>
<dbReference type="Pfam" id="PF03137">
    <property type="entry name" value="OATP"/>
    <property type="match status" value="2"/>
</dbReference>
<dbReference type="Proteomes" id="UP001217089">
    <property type="component" value="Unassembled WGS sequence"/>
</dbReference>
<accession>A0ABQ9G091</accession>
<dbReference type="PANTHER" id="PTHR11388:SF142">
    <property type="entry name" value="SOLUTE CARRIER ORGANIC ANION TRANSPORTER FAMILY MEMBER 5A1"/>
    <property type="match status" value="1"/>
</dbReference>
<evidence type="ECO:0000256" key="3">
    <source>
        <dbReference type="SAM" id="Phobius"/>
    </source>
</evidence>
<evidence type="ECO:0008006" key="6">
    <source>
        <dbReference type="Google" id="ProtNLM"/>
    </source>
</evidence>
<keyword evidence="3" id="KW-0812">Transmembrane</keyword>
<feature type="transmembrane region" description="Helical" evidence="3">
    <location>
        <begin position="417"/>
        <end position="439"/>
    </location>
</feature>
<feature type="compositionally biased region" description="Basic and acidic residues" evidence="2">
    <location>
        <begin position="12"/>
        <end position="21"/>
    </location>
</feature>
<feature type="transmembrane region" description="Helical" evidence="3">
    <location>
        <begin position="485"/>
        <end position="505"/>
    </location>
</feature>
<keyword evidence="3" id="KW-0472">Membrane</keyword>
<feature type="transmembrane region" description="Helical" evidence="3">
    <location>
        <begin position="272"/>
        <end position="291"/>
    </location>
</feature>
<dbReference type="InterPro" id="IPR004156">
    <property type="entry name" value="OATP"/>
</dbReference>
<dbReference type="PANTHER" id="PTHR11388">
    <property type="entry name" value="ORGANIC ANION TRANSPORTER"/>
    <property type="match status" value="1"/>
</dbReference>
<feature type="region of interest" description="Disordered" evidence="2">
    <location>
        <begin position="1"/>
        <end position="21"/>
    </location>
</feature>
<feature type="transmembrane region" description="Helical" evidence="3">
    <location>
        <begin position="383"/>
        <end position="405"/>
    </location>
</feature>
<evidence type="ECO:0000256" key="1">
    <source>
        <dbReference type="ARBA" id="ARBA00023157"/>
    </source>
</evidence>
<keyword evidence="1" id="KW-1015">Disulfide bond</keyword>